<dbReference type="GO" id="GO:0043190">
    <property type="term" value="C:ATP-binding cassette (ABC) transporter complex"/>
    <property type="evidence" value="ECO:0007669"/>
    <property type="project" value="InterPro"/>
</dbReference>
<dbReference type="RefSeq" id="WP_146292360.1">
    <property type="nucleotide sequence ID" value="NZ_CP042304.1"/>
</dbReference>
<dbReference type="InterPro" id="IPR013525">
    <property type="entry name" value="ABC2_TM"/>
</dbReference>
<feature type="transmembrane region" description="Helical" evidence="5">
    <location>
        <begin position="158"/>
        <end position="183"/>
    </location>
</feature>
<keyword evidence="2 5" id="KW-0812">Transmembrane</keyword>
<gene>
    <name evidence="7" type="ORF">FPZ08_20395</name>
</gene>
<evidence type="ECO:0000256" key="3">
    <source>
        <dbReference type="ARBA" id="ARBA00022989"/>
    </source>
</evidence>
<feature type="transmembrane region" description="Helical" evidence="5">
    <location>
        <begin position="121"/>
        <end position="146"/>
    </location>
</feature>
<organism evidence="7 8">
    <name type="scientific">Devosia ginsengisoli</name>
    <dbReference type="NCBI Taxonomy" id="400770"/>
    <lineage>
        <taxon>Bacteria</taxon>
        <taxon>Pseudomonadati</taxon>
        <taxon>Pseudomonadota</taxon>
        <taxon>Alphaproteobacteria</taxon>
        <taxon>Hyphomicrobiales</taxon>
        <taxon>Devosiaceae</taxon>
        <taxon>Devosia</taxon>
    </lineage>
</organism>
<accession>A0A5B8LXX3</accession>
<keyword evidence="5" id="KW-0813">Transport</keyword>
<proteinExistence type="inferred from homology"/>
<comment type="subcellular location">
    <subcellularLocation>
        <location evidence="5">Cell inner membrane</location>
        <topology evidence="5">Multi-pass membrane protein</topology>
    </subcellularLocation>
    <subcellularLocation>
        <location evidence="1">Membrane</location>
        <topology evidence="1">Multi-pass membrane protein</topology>
    </subcellularLocation>
</comment>
<dbReference type="KEGG" id="dea:FPZ08_20395"/>
<keyword evidence="5" id="KW-1003">Cell membrane</keyword>
<dbReference type="InterPro" id="IPR022403">
    <property type="entry name" value="Alc_ABC_transptr_permease"/>
</dbReference>
<evidence type="ECO:0000256" key="4">
    <source>
        <dbReference type="ARBA" id="ARBA00023136"/>
    </source>
</evidence>
<dbReference type="InterPro" id="IPR047817">
    <property type="entry name" value="ABC2_TM_bact-type"/>
</dbReference>
<dbReference type="Pfam" id="PF01061">
    <property type="entry name" value="ABC2_membrane"/>
    <property type="match status" value="1"/>
</dbReference>
<evidence type="ECO:0000256" key="2">
    <source>
        <dbReference type="ARBA" id="ARBA00022692"/>
    </source>
</evidence>
<feature type="transmembrane region" description="Helical" evidence="5">
    <location>
        <begin position="247"/>
        <end position="268"/>
    </location>
</feature>
<dbReference type="AlphaFoldDB" id="A0A5B8LXX3"/>
<dbReference type="PANTHER" id="PTHR43229:SF2">
    <property type="entry name" value="NODULATION PROTEIN J"/>
    <property type="match status" value="1"/>
</dbReference>
<dbReference type="Proteomes" id="UP000315364">
    <property type="component" value="Chromosome"/>
</dbReference>
<dbReference type="InterPro" id="IPR000412">
    <property type="entry name" value="ABC_2_transport"/>
</dbReference>
<feature type="transmembrane region" description="Helical" evidence="5">
    <location>
        <begin position="80"/>
        <end position="101"/>
    </location>
</feature>
<dbReference type="GO" id="GO:0140359">
    <property type="term" value="F:ABC-type transporter activity"/>
    <property type="evidence" value="ECO:0007669"/>
    <property type="project" value="InterPro"/>
</dbReference>
<name>A0A5B8LXX3_9HYPH</name>
<feature type="domain" description="ABC transmembrane type-2" evidence="6">
    <location>
        <begin position="39"/>
        <end position="271"/>
    </location>
</feature>
<evidence type="ECO:0000256" key="5">
    <source>
        <dbReference type="RuleBase" id="RU361157"/>
    </source>
</evidence>
<feature type="transmembrane region" description="Helical" evidence="5">
    <location>
        <begin position="189"/>
        <end position="208"/>
    </location>
</feature>
<evidence type="ECO:0000313" key="8">
    <source>
        <dbReference type="Proteomes" id="UP000315364"/>
    </source>
</evidence>
<evidence type="ECO:0000259" key="6">
    <source>
        <dbReference type="PROSITE" id="PS51012"/>
    </source>
</evidence>
<dbReference type="OrthoDB" id="9255971at2"/>
<keyword evidence="4 5" id="KW-0472">Membrane</keyword>
<dbReference type="PIRSF" id="PIRSF006648">
    <property type="entry name" value="DrrB"/>
    <property type="match status" value="1"/>
</dbReference>
<keyword evidence="8" id="KW-1185">Reference proteome</keyword>
<sequence>MASAAPADSPARLGPAMHALVALKAIVTRELTKFVRQWSRLISALVRPALWLVVVAAGFQNVLGVSIIAPYRTYITYQEYMLPGLLGMMLLFNGMQSSLSLVYDREMGMMRLLLTAPLPRWYVLFAKLLAGTLLSLAQAYVFLVVARLLNVQIPLGGWLTVLPALLVTGLMLGSIGLVLSVYIRQLENFAGTMNFVIFPMFFCSSALYPLWKLRESGASFLWWVAQANPFTHAVELIRFAAYGQFNAVALLVVLGVGILSFLLAVFGYDPQRGQMMRKGRE</sequence>
<evidence type="ECO:0000256" key="1">
    <source>
        <dbReference type="ARBA" id="ARBA00004141"/>
    </source>
</evidence>
<dbReference type="PANTHER" id="PTHR43229">
    <property type="entry name" value="NODULATION PROTEIN J"/>
    <property type="match status" value="1"/>
</dbReference>
<dbReference type="PROSITE" id="PS51012">
    <property type="entry name" value="ABC_TM2"/>
    <property type="match status" value="1"/>
</dbReference>
<dbReference type="EMBL" id="CP042304">
    <property type="protein sequence ID" value="QDZ12896.1"/>
    <property type="molecule type" value="Genomic_DNA"/>
</dbReference>
<dbReference type="InterPro" id="IPR051784">
    <property type="entry name" value="Nod_factor_ABC_transporter"/>
</dbReference>
<protein>
    <recommendedName>
        <fullName evidence="5">Transport permease protein</fullName>
    </recommendedName>
</protein>
<feature type="transmembrane region" description="Helical" evidence="5">
    <location>
        <begin position="49"/>
        <end position="68"/>
    </location>
</feature>
<keyword evidence="3 5" id="KW-1133">Transmembrane helix</keyword>
<dbReference type="NCBIfam" id="TIGR03861">
    <property type="entry name" value="phenyl_ABC_PedC"/>
    <property type="match status" value="1"/>
</dbReference>
<reference evidence="7 8" key="1">
    <citation type="submission" date="2019-07" db="EMBL/GenBank/DDBJ databases">
        <title>Full genome sequence of Devosia sp. Gsoil 520.</title>
        <authorList>
            <person name="Im W.-T."/>
        </authorList>
    </citation>
    <scope>NUCLEOTIDE SEQUENCE [LARGE SCALE GENOMIC DNA]</scope>
    <source>
        <strain evidence="7 8">Gsoil 520</strain>
    </source>
</reference>
<dbReference type="PRINTS" id="PR00164">
    <property type="entry name" value="ABC2TRNSPORT"/>
</dbReference>
<comment type="similarity">
    <text evidence="5">Belongs to the ABC-2 integral membrane protein family.</text>
</comment>
<evidence type="ECO:0000313" key="7">
    <source>
        <dbReference type="EMBL" id="QDZ12896.1"/>
    </source>
</evidence>